<dbReference type="EMBL" id="QDKP01000042">
    <property type="protein sequence ID" value="PVM79472.1"/>
    <property type="molecule type" value="Genomic_DNA"/>
</dbReference>
<comment type="caution">
    <text evidence="1">The sequence shown here is derived from an EMBL/GenBank/DDBJ whole genome shotgun (WGS) entry which is preliminary data.</text>
</comment>
<dbReference type="Proteomes" id="UP000244913">
    <property type="component" value="Unassembled WGS sequence"/>
</dbReference>
<organism evidence="1 2">
    <name type="scientific">Caulobacter radicis</name>
    <dbReference type="NCBI Taxonomy" id="2172650"/>
    <lineage>
        <taxon>Bacteria</taxon>
        <taxon>Pseudomonadati</taxon>
        <taxon>Pseudomonadota</taxon>
        <taxon>Alphaproteobacteria</taxon>
        <taxon>Caulobacterales</taxon>
        <taxon>Caulobacteraceae</taxon>
        <taxon>Caulobacter</taxon>
    </lineage>
</organism>
<dbReference type="Gene3D" id="1.25.40.10">
    <property type="entry name" value="Tetratricopeptide repeat domain"/>
    <property type="match status" value="1"/>
</dbReference>
<accession>A0A2T9JB76</accession>
<gene>
    <name evidence="1" type="ORF">DDF65_14580</name>
</gene>
<evidence type="ECO:0008006" key="3">
    <source>
        <dbReference type="Google" id="ProtNLM"/>
    </source>
</evidence>
<dbReference type="SUPFAM" id="SSF48452">
    <property type="entry name" value="TPR-like"/>
    <property type="match status" value="1"/>
</dbReference>
<dbReference type="InterPro" id="IPR011990">
    <property type="entry name" value="TPR-like_helical_dom_sf"/>
</dbReference>
<dbReference type="AlphaFoldDB" id="A0A2T9JB76"/>
<sequence length="171" mass="18306">MADERTQRRVEALMAKADGQLARGRFKSAWKTGLRLYRLRFSGSYEIRAKAYEGLGRPLAARAILARGVRRAPNAPMLWSLFGAALSDAGLYDQAIRAFETGRGIESNANLAVFRGNQALALVRAGRLHEAEALLAAAPAGEPGAETCQAVALLNGVRADLDAARQLPSSS</sequence>
<protein>
    <recommendedName>
        <fullName evidence="3">Tetratricopeptide repeat protein</fullName>
    </recommendedName>
</protein>
<keyword evidence="2" id="KW-1185">Reference proteome</keyword>
<reference evidence="1 2" key="1">
    <citation type="submission" date="2018-04" db="EMBL/GenBank/DDBJ databases">
        <title>The genome sequence of Caulobacter sp. 736.</title>
        <authorList>
            <person name="Gao J."/>
            <person name="Sun J."/>
        </authorList>
    </citation>
    <scope>NUCLEOTIDE SEQUENCE [LARGE SCALE GENOMIC DNA]</scope>
    <source>
        <strain evidence="1 2">736</strain>
    </source>
</reference>
<evidence type="ECO:0000313" key="1">
    <source>
        <dbReference type="EMBL" id="PVM79472.1"/>
    </source>
</evidence>
<name>A0A2T9JB76_9CAUL</name>
<evidence type="ECO:0000313" key="2">
    <source>
        <dbReference type="Proteomes" id="UP000244913"/>
    </source>
</evidence>
<dbReference type="RefSeq" id="WP_116568371.1">
    <property type="nucleotide sequence ID" value="NZ_QDKP01000042.1"/>
</dbReference>
<proteinExistence type="predicted"/>